<evidence type="ECO:0000313" key="4">
    <source>
        <dbReference type="Proteomes" id="UP001300692"/>
    </source>
</evidence>
<feature type="chain" id="PRO_5047451236" evidence="2">
    <location>
        <begin position="21"/>
        <end position="210"/>
    </location>
</feature>
<keyword evidence="4" id="KW-1185">Reference proteome</keyword>
<evidence type="ECO:0000256" key="2">
    <source>
        <dbReference type="SAM" id="SignalP"/>
    </source>
</evidence>
<comment type="caution">
    <text evidence="3">The sequence shown here is derived from an EMBL/GenBank/DDBJ whole genome shotgun (WGS) entry which is preliminary data.</text>
</comment>
<keyword evidence="1" id="KW-0472">Membrane</keyword>
<dbReference type="EMBL" id="JAOYOD010000001">
    <property type="protein sequence ID" value="MCV9388287.1"/>
    <property type="molecule type" value="Genomic_DNA"/>
</dbReference>
<accession>A0ABT3CX60</accession>
<protein>
    <submittedName>
        <fullName evidence="3">Uncharacterized protein</fullName>
    </submittedName>
</protein>
<evidence type="ECO:0000256" key="1">
    <source>
        <dbReference type="SAM" id="Phobius"/>
    </source>
</evidence>
<reference evidence="3 4" key="1">
    <citation type="submission" date="2022-10" db="EMBL/GenBank/DDBJ databases">
        <title>Comparative genomics and taxonomic characterization of three novel marine species of genus Reichenbachiella exhibiting antioxidant and polysaccharide degradation activities.</title>
        <authorList>
            <person name="Muhammad N."/>
            <person name="Lee Y.-J."/>
            <person name="Ko J."/>
            <person name="Kim S.-G."/>
        </authorList>
    </citation>
    <scope>NUCLEOTIDE SEQUENCE [LARGE SCALE GENOMIC DNA]</scope>
    <source>
        <strain evidence="3 4">ABR2-5</strain>
    </source>
</reference>
<proteinExistence type="predicted"/>
<dbReference type="Proteomes" id="UP001300692">
    <property type="component" value="Unassembled WGS sequence"/>
</dbReference>
<keyword evidence="1" id="KW-0812">Transmembrane</keyword>
<organism evidence="3 4">
    <name type="scientific">Reichenbachiella ulvae</name>
    <dbReference type="NCBI Taxonomy" id="2980104"/>
    <lineage>
        <taxon>Bacteria</taxon>
        <taxon>Pseudomonadati</taxon>
        <taxon>Bacteroidota</taxon>
        <taxon>Cytophagia</taxon>
        <taxon>Cytophagales</taxon>
        <taxon>Reichenbachiellaceae</taxon>
        <taxon>Reichenbachiella</taxon>
    </lineage>
</organism>
<name>A0ABT3CX60_9BACT</name>
<evidence type="ECO:0000313" key="3">
    <source>
        <dbReference type="EMBL" id="MCV9388287.1"/>
    </source>
</evidence>
<keyword evidence="2" id="KW-0732">Signal</keyword>
<keyword evidence="1" id="KW-1133">Transmembrane helix</keyword>
<sequence length="210" mass="24042">MKSKLFTLLLILSIVAPAFANSPKTTFHLQNREGEWILETQVPRSQIDKIIQKYYKGRNLDPVFVNEYKAHISSYTLSHLTILNLDGLNIGPTDCEVKMGNKQVDLKMKISEPGIDFSELIISLNFMSEFENHQNRLIIQDEGKLSETLLSVENNYTLIASLAQEDGSTFLGLTLLTWLWILIPAAIFVFIMTFGFNIYENYLTRHSEFS</sequence>
<feature type="transmembrane region" description="Helical" evidence="1">
    <location>
        <begin position="178"/>
        <end position="199"/>
    </location>
</feature>
<feature type="signal peptide" evidence="2">
    <location>
        <begin position="1"/>
        <end position="20"/>
    </location>
</feature>
<dbReference type="RefSeq" id="WP_264139138.1">
    <property type="nucleotide sequence ID" value="NZ_JAOYOD010000001.1"/>
</dbReference>
<gene>
    <name evidence="3" type="ORF">N7U62_16510</name>
</gene>